<keyword evidence="9" id="KW-1185">Reference proteome</keyword>
<feature type="compositionally biased region" description="Low complexity" evidence="5">
    <location>
        <begin position="64"/>
        <end position="78"/>
    </location>
</feature>
<dbReference type="PANTHER" id="PTHR23092:SF15">
    <property type="entry name" value="INACTIVE NON-CANONICAL POLY(A) RNA POLYMERASE PROTEIN TRF4-2-RELATED"/>
    <property type="match status" value="1"/>
</dbReference>
<feature type="domain" description="PAP-associated" evidence="6">
    <location>
        <begin position="388"/>
        <end position="451"/>
    </location>
</feature>
<dbReference type="OrthoDB" id="273917at2759"/>
<dbReference type="Proteomes" id="UP000799779">
    <property type="component" value="Unassembled WGS sequence"/>
</dbReference>
<evidence type="ECO:0000256" key="4">
    <source>
        <dbReference type="ARBA" id="ARBA00022842"/>
    </source>
</evidence>
<gene>
    <name evidence="8" type="ORF">P154DRAFT_619439</name>
</gene>
<evidence type="ECO:0000256" key="2">
    <source>
        <dbReference type="ARBA" id="ARBA00012388"/>
    </source>
</evidence>
<dbReference type="InterPro" id="IPR054708">
    <property type="entry name" value="MTPAP-like_central"/>
</dbReference>
<reference evidence="8" key="1">
    <citation type="journal article" date="2020" name="Stud. Mycol.">
        <title>101 Dothideomycetes genomes: a test case for predicting lifestyles and emergence of pathogens.</title>
        <authorList>
            <person name="Haridas S."/>
            <person name="Albert R."/>
            <person name="Binder M."/>
            <person name="Bloem J."/>
            <person name="Labutti K."/>
            <person name="Salamov A."/>
            <person name="Andreopoulos B."/>
            <person name="Baker S."/>
            <person name="Barry K."/>
            <person name="Bills G."/>
            <person name="Bluhm B."/>
            <person name="Cannon C."/>
            <person name="Castanera R."/>
            <person name="Culley D."/>
            <person name="Daum C."/>
            <person name="Ezra D."/>
            <person name="Gonzalez J."/>
            <person name="Henrissat B."/>
            <person name="Kuo A."/>
            <person name="Liang C."/>
            <person name="Lipzen A."/>
            <person name="Lutzoni F."/>
            <person name="Magnuson J."/>
            <person name="Mondo S."/>
            <person name="Nolan M."/>
            <person name="Ohm R."/>
            <person name="Pangilinan J."/>
            <person name="Park H.-J."/>
            <person name="Ramirez L."/>
            <person name="Alfaro M."/>
            <person name="Sun H."/>
            <person name="Tritt A."/>
            <person name="Yoshinaga Y."/>
            <person name="Zwiers L.-H."/>
            <person name="Turgeon B."/>
            <person name="Goodwin S."/>
            <person name="Spatafora J."/>
            <person name="Crous P."/>
            <person name="Grigoriev I."/>
        </authorList>
    </citation>
    <scope>NUCLEOTIDE SEQUENCE</scope>
    <source>
        <strain evidence="8">CBS 123094</strain>
    </source>
</reference>
<evidence type="ECO:0000313" key="8">
    <source>
        <dbReference type="EMBL" id="KAF2001428.1"/>
    </source>
</evidence>
<evidence type="ECO:0000256" key="3">
    <source>
        <dbReference type="ARBA" id="ARBA00022723"/>
    </source>
</evidence>
<comment type="similarity">
    <text evidence="1">Belongs to the DNA polymerase type-B-like family.</text>
</comment>
<evidence type="ECO:0000313" key="9">
    <source>
        <dbReference type="Proteomes" id="UP000799779"/>
    </source>
</evidence>
<name>A0A6A5WK68_9PLEO</name>
<evidence type="ECO:0000259" key="7">
    <source>
        <dbReference type="Pfam" id="PF22600"/>
    </source>
</evidence>
<keyword evidence="3" id="KW-0479">Metal-binding</keyword>
<feature type="region of interest" description="Disordered" evidence="5">
    <location>
        <begin position="651"/>
        <end position="671"/>
    </location>
</feature>
<dbReference type="GO" id="GO:0043634">
    <property type="term" value="P:polyadenylation-dependent ncRNA catabolic process"/>
    <property type="evidence" value="ECO:0007669"/>
    <property type="project" value="TreeGrafter"/>
</dbReference>
<dbReference type="Pfam" id="PF03828">
    <property type="entry name" value="PAP_assoc"/>
    <property type="match status" value="1"/>
</dbReference>
<evidence type="ECO:0000256" key="5">
    <source>
        <dbReference type="SAM" id="MobiDB-lite"/>
    </source>
</evidence>
<dbReference type="PANTHER" id="PTHR23092">
    <property type="entry name" value="POLY(A) RNA POLYMERASE"/>
    <property type="match status" value="1"/>
</dbReference>
<dbReference type="InterPro" id="IPR043519">
    <property type="entry name" value="NT_sf"/>
</dbReference>
<dbReference type="GO" id="GO:1990817">
    <property type="term" value="F:poly(A) RNA polymerase activity"/>
    <property type="evidence" value="ECO:0007669"/>
    <property type="project" value="UniProtKB-EC"/>
</dbReference>
<dbReference type="AlphaFoldDB" id="A0A6A5WK68"/>
<keyword evidence="4" id="KW-0460">Magnesium</keyword>
<dbReference type="Gene3D" id="3.30.460.10">
    <property type="entry name" value="Beta Polymerase, domain 2"/>
    <property type="match status" value="1"/>
</dbReference>
<dbReference type="SUPFAM" id="SSF81301">
    <property type="entry name" value="Nucleotidyltransferase"/>
    <property type="match status" value="1"/>
</dbReference>
<dbReference type="EC" id="2.7.7.19" evidence="2"/>
<protein>
    <recommendedName>
        <fullName evidence="2">polynucleotide adenylyltransferase</fullName>
        <ecNumber evidence="2">2.7.7.19</ecNumber>
    </recommendedName>
</protein>
<proteinExistence type="inferred from homology"/>
<dbReference type="SUPFAM" id="SSF81631">
    <property type="entry name" value="PAP/OAS1 substrate-binding domain"/>
    <property type="match status" value="1"/>
</dbReference>
<dbReference type="GO" id="GO:0031123">
    <property type="term" value="P:RNA 3'-end processing"/>
    <property type="evidence" value="ECO:0007669"/>
    <property type="project" value="TreeGrafter"/>
</dbReference>
<dbReference type="InterPro" id="IPR002058">
    <property type="entry name" value="PAP_assoc"/>
</dbReference>
<dbReference type="GO" id="GO:0031499">
    <property type="term" value="C:TRAMP complex"/>
    <property type="evidence" value="ECO:0007669"/>
    <property type="project" value="TreeGrafter"/>
</dbReference>
<dbReference type="GO" id="GO:0003729">
    <property type="term" value="F:mRNA binding"/>
    <property type="evidence" value="ECO:0007669"/>
    <property type="project" value="TreeGrafter"/>
</dbReference>
<dbReference type="Gene3D" id="1.10.1410.10">
    <property type="match status" value="1"/>
</dbReference>
<dbReference type="EMBL" id="ML977583">
    <property type="protein sequence ID" value="KAF2001428.1"/>
    <property type="molecule type" value="Genomic_DNA"/>
</dbReference>
<feature type="region of interest" description="Disordered" evidence="5">
    <location>
        <begin position="55"/>
        <end position="81"/>
    </location>
</feature>
<sequence length="671" mass="75322">MSLMHPARSRLVCHAHNAFKPSIALWQHFVLPNRPFLLPQRLSSTASAAIELSNAPDTLPETPSAPSDQDAPSSPPRSLTMDRLKSLRTIVREAGLSPDSAASKGIIRILARQASKEHERRKMEALDRQLEQTPTEFMLQAQRKFLHREDYEGTYMLPAKPERQIPEFELPWVVKRDNDMTGAQRLAKEMALFEKFIRPNEAEKRARRHIMSKARQIALGVLPKYLMEPFGSQATGLAFALSDIDLRLRPQDDKDMKLRIPSKDERGALQAALYRLKRKYNADQKDTWTKGEILHARYPLLEIQHMASGLTVQIVSANDTSEQRKIIKQYQTEFLYLTRLYCTIKTIFDIRGLSNVFRGGFGSYAILMMIVAALKHNPPTVKNSVGGLVSFLDFWGRFDTTTQGISLEPAEFFDKAETPVISKRAQTIQLARGNPLPAYMLCLRDPADHRNDLGRKGSSIKHVQETCHALSIRLAEDMAANTRDSLLAPLVGEVVALTEAQRAKLAPMPQPAIRKVMKPAVRKVITPRIRKIVHGTHDKIVDEVIDEELPEDEFLPQVRKLERRELGELILRLPTKDIKRGARRFTPTSALEESADPAVDGAIVEALRVAEAAEKDTQSSSSSGSSVSEQFTPGFVDALYAPDDLMKVPGMSEAGELVIEEGETGGRRRQR</sequence>
<dbReference type="Pfam" id="PF22600">
    <property type="entry name" value="MTPAP-like_central"/>
    <property type="match status" value="1"/>
</dbReference>
<dbReference type="GO" id="GO:0010605">
    <property type="term" value="P:negative regulation of macromolecule metabolic process"/>
    <property type="evidence" value="ECO:0007669"/>
    <property type="project" value="UniProtKB-ARBA"/>
</dbReference>
<evidence type="ECO:0000256" key="1">
    <source>
        <dbReference type="ARBA" id="ARBA00008593"/>
    </source>
</evidence>
<feature type="domain" description="Poly(A) RNA polymerase mitochondrial-like central palm" evidence="7">
    <location>
        <begin position="186"/>
        <end position="330"/>
    </location>
</feature>
<accession>A0A6A5WK68</accession>
<organism evidence="8 9">
    <name type="scientific">Amniculicola lignicola CBS 123094</name>
    <dbReference type="NCBI Taxonomy" id="1392246"/>
    <lineage>
        <taxon>Eukaryota</taxon>
        <taxon>Fungi</taxon>
        <taxon>Dikarya</taxon>
        <taxon>Ascomycota</taxon>
        <taxon>Pezizomycotina</taxon>
        <taxon>Dothideomycetes</taxon>
        <taxon>Pleosporomycetidae</taxon>
        <taxon>Pleosporales</taxon>
        <taxon>Amniculicolaceae</taxon>
        <taxon>Amniculicola</taxon>
    </lineage>
</organism>
<dbReference type="GO" id="GO:0005730">
    <property type="term" value="C:nucleolus"/>
    <property type="evidence" value="ECO:0007669"/>
    <property type="project" value="TreeGrafter"/>
</dbReference>
<evidence type="ECO:0000259" key="6">
    <source>
        <dbReference type="Pfam" id="PF03828"/>
    </source>
</evidence>
<dbReference type="InterPro" id="IPR045862">
    <property type="entry name" value="Trf4-like"/>
</dbReference>
<dbReference type="GO" id="GO:0046872">
    <property type="term" value="F:metal ion binding"/>
    <property type="evidence" value="ECO:0007669"/>
    <property type="project" value="UniProtKB-KW"/>
</dbReference>